<dbReference type="Pfam" id="PF07963">
    <property type="entry name" value="N_methyl"/>
    <property type="match status" value="1"/>
</dbReference>
<evidence type="ECO:0000256" key="8">
    <source>
        <dbReference type="ARBA" id="ARBA00022989"/>
    </source>
</evidence>
<dbReference type="PROSITE" id="PS00409">
    <property type="entry name" value="PROKAR_NTER_METHYL"/>
    <property type="match status" value="1"/>
</dbReference>
<evidence type="ECO:0000256" key="4">
    <source>
        <dbReference type="ARBA" id="ARBA00022475"/>
    </source>
</evidence>
<evidence type="ECO:0000256" key="3">
    <source>
        <dbReference type="ARBA" id="ARBA00020042"/>
    </source>
</evidence>
<dbReference type="GO" id="GO:0005886">
    <property type="term" value="C:plasma membrane"/>
    <property type="evidence" value="ECO:0007669"/>
    <property type="project" value="UniProtKB-SubCell"/>
</dbReference>
<sequence length="145" mass="16143">MPSLDRQSLSRGFTLIEVMVVVVILAILASIIVPNVINKPAEARITKAQADIRSIVAALEMYKLDNYVYPTTAQGLKALVVKPTQSPVPPHWHHYLNQVPIDPWGHPYKYLYPGIHGTFDVWTNGPPSSSGKKHVIGNWTLSHNQ</sequence>
<comment type="subcellular location">
    <subcellularLocation>
        <location evidence="1">Cell inner membrane</location>
        <topology evidence="1">Single-pass membrane protein</topology>
    </subcellularLocation>
</comment>
<dbReference type="NCBIfam" id="TIGR01710">
    <property type="entry name" value="typeII_sec_gspG"/>
    <property type="match status" value="1"/>
</dbReference>
<evidence type="ECO:0000259" key="11">
    <source>
        <dbReference type="Pfam" id="PF08334"/>
    </source>
</evidence>
<keyword evidence="6" id="KW-0997">Cell inner membrane</keyword>
<feature type="domain" description="Type II secretion system protein GspG C-terminal" evidence="11">
    <location>
        <begin position="35"/>
        <end position="139"/>
    </location>
</feature>
<evidence type="ECO:0000256" key="1">
    <source>
        <dbReference type="ARBA" id="ARBA00004377"/>
    </source>
</evidence>
<reference evidence="12" key="2">
    <citation type="journal article" date="2014" name="ISME J.">
        <title>Microbial stratification in low pH oxic and suboxic macroscopic growths along an acid mine drainage.</title>
        <authorList>
            <person name="Mendez-Garcia C."/>
            <person name="Mesa V."/>
            <person name="Sprenger R.R."/>
            <person name="Richter M."/>
            <person name="Diez M.S."/>
            <person name="Solano J."/>
            <person name="Bargiela R."/>
            <person name="Golyshina O.V."/>
            <person name="Manteca A."/>
            <person name="Ramos J.L."/>
            <person name="Gallego J.R."/>
            <person name="Llorente I."/>
            <person name="Martins Dos Santos V.A."/>
            <person name="Jensen O.N."/>
            <person name="Pelaez A.I."/>
            <person name="Sanchez J."/>
            <person name="Ferrer M."/>
        </authorList>
    </citation>
    <scope>NUCLEOTIDE SEQUENCE</scope>
</reference>
<dbReference type="SUPFAM" id="SSF54523">
    <property type="entry name" value="Pili subunits"/>
    <property type="match status" value="1"/>
</dbReference>
<dbReference type="PANTHER" id="PTHR30093">
    <property type="entry name" value="GENERAL SECRETION PATHWAY PROTEIN G"/>
    <property type="match status" value="1"/>
</dbReference>
<keyword evidence="9 10" id="KW-0472">Membrane</keyword>
<dbReference type="GO" id="GO:0015628">
    <property type="term" value="P:protein secretion by the type II secretion system"/>
    <property type="evidence" value="ECO:0007669"/>
    <property type="project" value="InterPro"/>
</dbReference>
<protein>
    <recommendedName>
        <fullName evidence="3">Type II secretion system core protein G</fullName>
    </recommendedName>
</protein>
<keyword evidence="8 10" id="KW-1133">Transmembrane helix</keyword>
<keyword evidence="7 10" id="KW-0812">Transmembrane</keyword>
<reference evidence="12" key="1">
    <citation type="submission" date="2013-08" db="EMBL/GenBank/DDBJ databases">
        <authorList>
            <person name="Mendez C."/>
            <person name="Richter M."/>
            <person name="Ferrer M."/>
            <person name="Sanchez J."/>
        </authorList>
    </citation>
    <scope>NUCLEOTIDE SEQUENCE</scope>
</reference>
<evidence type="ECO:0000313" key="12">
    <source>
        <dbReference type="EMBL" id="EQD70534.1"/>
    </source>
</evidence>
<dbReference type="GO" id="GO:0015627">
    <property type="term" value="C:type II protein secretion system complex"/>
    <property type="evidence" value="ECO:0007669"/>
    <property type="project" value="InterPro"/>
</dbReference>
<dbReference type="InterPro" id="IPR010054">
    <property type="entry name" value="Type2_sec_GspG"/>
</dbReference>
<keyword evidence="4" id="KW-1003">Cell membrane</keyword>
<evidence type="ECO:0000256" key="10">
    <source>
        <dbReference type="SAM" id="Phobius"/>
    </source>
</evidence>
<comment type="similarity">
    <text evidence="2">Belongs to the GSP G family.</text>
</comment>
<dbReference type="InterPro" id="IPR000983">
    <property type="entry name" value="Bac_GSPG_pilin"/>
</dbReference>
<keyword evidence="5" id="KW-0488">Methylation</keyword>
<evidence type="ECO:0000256" key="7">
    <source>
        <dbReference type="ARBA" id="ARBA00022692"/>
    </source>
</evidence>
<dbReference type="InterPro" id="IPR013545">
    <property type="entry name" value="T2SS_protein-GspG_C"/>
</dbReference>
<dbReference type="InterPro" id="IPR012902">
    <property type="entry name" value="N_methyl_site"/>
</dbReference>
<dbReference type="PRINTS" id="PR00813">
    <property type="entry name" value="BCTERIALGSPG"/>
</dbReference>
<dbReference type="Pfam" id="PF08334">
    <property type="entry name" value="T2SSG"/>
    <property type="match status" value="1"/>
</dbReference>
<dbReference type="NCBIfam" id="TIGR02532">
    <property type="entry name" value="IV_pilin_GFxxxE"/>
    <property type="match status" value="1"/>
</dbReference>
<accession>T1CPV3</accession>
<dbReference type="Gene3D" id="3.30.700.10">
    <property type="entry name" value="Glycoprotein, Type 4 Pilin"/>
    <property type="match status" value="1"/>
</dbReference>
<dbReference type="InterPro" id="IPR045584">
    <property type="entry name" value="Pilin-like"/>
</dbReference>
<evidence type="ECO:0000256" key="6">
    <source>
        <dbReference type="ARBA" id="ARBA00022519"/>
    </source>
</evidence>
<evidence type="ECO:0000256" key="5">
    <source>
        <dbReference type="ARBA" id="ARBA00022481"/>
    </source>
</evidence>
<evidence type="ECO:0000256" key="2">
    <source>
        <dbReference type="ARBA" id="ARBA00009984"/>
    </source>
</evidence>
<evidence type="ECO:0000256" key="9">
    <source>
        <dbReference type="ARBA" id="ARBA00023136"/>
    </source>
</evidence>
<gene>
    <name evidence="12" type="ORF">B1B_04965</name>
</gene>
<dbReference type="EMBL" id="AUZY01003111">
    <property type="protein sequence ID" value="EQD70534.1"/>
    <property type="molecule type" value="Genomic_DNA"/>
</dbReference>
<proteinExistence type="inferred from homology"/>
<comment type="caution">
    <text evidence="12">The sequence shown here is derived from an EMBL/GenBank/DDBJ whole genome shotgun (WGS) entry which is preliminary data.</text>
</comment>
<name>T1CPV3_9ZZZZ</name>
<organism evidence="12">
    <name type="scientific">mine drainage metagenome</name>
    <dbReference type="NCBI Taxonomy" id="410659"/>
    <lineage>
        <taxon>unclassified sequences</taxon>
        <taxon>metagenomes</taxon>
        <taxon>ecological metagenomes</taxon>
    </lineage>
</organism>
<feature type="transmembrane region" description="Helical" evidence="10">
    <location>
        <begin position="12"/>
        <end position="37"/>
    </location>
</feature>
<dbReference type="PANTHER" id="PTHR30093:SF44">
    <property type="entry name" value="TYPE II SECRETION SYSTEM CORE PROTEIN G"/>
    <property type="match status" value="1"/>
</dbReference>
<dbReference type="AlphaFoldDB" id="T1CPV3"/>